<dbReference type="SUPFAM" id="SSF56672">
    <property type="entry name" value="DNA/RNA polymerases"/>
    <property type="match status" value="1"/>
</dbReference>
<feature type="domain" description="Reverse transcriptase" evidence="1">
    <location>
        <begin position="117"/>
        <end position="398"/>
    </location>
</feature>
<proteinExistence type="predicted"/>
<dbReference type="InterPro" id="IPR000477">
    <property type="entry name" value="RT_dom"/>
</dbReference>
<dbReference type="AlphaFoldDB" id="A0A1B6KWT0"/>
<reference evidence="2" key="1">
    <citation type="submission" date="2015-11" db="EMBL/GenBank/DDBJ databases">
        <title>De novo transcriptome assembly of four potential Pierce s Disease insect vectors from Arizona vineyards.</title>
        <authorList>
            <person name="Tassone E.E."/>
        </authorList>
    </citation>
    <scope>NUCLEOTIDE SEQUENCE</scope>
</reference>
<organism evidence="2">
    <name type="scientific">Graphocephala atropunctata</name>
    <dbReference type="NCBI Taxonomy" id="36148"/>
    <lineage>
        <taxon>Eukaryota</taxon>
        <taxon>Metazoa</taxon>
        <taxon>Ecdysozoa</taxon>
        <taxon>Arthropoda</taxon>
        <taxon>Hexapoda</taxon>
        <taxon>Insecta</taxon>
        <taxon>Pterygota</taxon>
        <taxon>Neoptera</taxon>
        <taxon>Paraneoptera</taxon>
        <taxon>Hemiptera</taxon>
        <taxon>Auchenorrhyncha</taxon>
        <taxon>Membracoidea</taxon>
        <taxon>Cicadellidae</taxon>
        <taxon>Cicadellinae</taxon>
        <taxon>Cicadellini</taxon>
        <taxon>Graphocephala</taxon>
    </lineage>
</organism>
<evidence type="ECO:0000313" key="2">
    <source>
        <dbReference type="EMBL" id="JAT15906.1"/>
    </source>
</evidence>
<feature type="non-terminal residue" evidence="2">
    <location>
        <position position="1"/>
    </location>
</feature>
<dbReference type="EMBL" id="GEBQ01024071">
    <property type="protein sequence ID" value="JAT15906.1"/>
    <property type="molecule type" value="Transcribed_RNA"/>
</dbReference>
<dbReference type="PANTHER" id="PTHR33332">
    <property type="entry name" value="REVERSE TRANSCRIPTASE DOMAIN-CONTAINING PROTEIN"/>
    <property type="match status" value="1"/>
</dbReference>
<dbReference type="CDD" id="cd01650">
    <property type="entry name" value="RT_nLTR_like"/>
    <property type="match status" value="1"/>
</dbReference>
<gene>
    <name evidence="2" type="ORF">g.48236</name>
</gene>
<protein>
    <recommendedName>
        <fullName evidence="1">Reverse transcriptase domain-containing protein</fullName>
    </recommendedName>
</protein>
<dbReference type="InterPro" id="IPR043502">
    <property type="entry name" value="DNA/RNA_pol_sf"/>
</dbReference>
<sequence>LNRKISIKWNGETVNCPKVVCNLFNDFFINIVKSKNNNQIVNEDCEMCSNERPSLPNNKQSNCNLFLKFKPTDDSEVQQIINSFNSKYSCGFDEIPIVILKQAKHQLSKILAHLINSSFVCGIFPKKLKIAKVVPIHKKNYRTQMSNYRPISLLPSVSKIYEKIVYNRLYEYLETNNLFGEAQHGFRKNKSTITAVVSFVESIINSIDKNEKVVGIFMDLTKAFDSVSHTRLMQVLVKLGIKSKALDWLCSYMTNRHQYVELMDKNNNYSSKVKSDLQVTRLGVPQGSILGPLLFICYLYQVQNCLTNKQNTALILYADDSNLKISGKTVEEVKSTSYLELSNIKKFFEECNLELNYDKTEYLEFKTKQSRENSNIKIEIDNITLDKSHYTKFLGVIIDSNLSWDEHVKRLLKKLNSGLFALRRMSKLCNKDTLKIIYFSYIHSHIAYGLCVYGASNKNNLNEILKIQKQAIRIILNLNYCESAKPYFHELRIMTVYSLYIYETIMYTKTNIEENITGSNTELLHNYNTRRKNEIVIQRHRLELFTKKTSYVGNKFLKLLPKEFKATDDLKVFKKKLKEYLIVKSFYSFDDFEGVC</sequence>
<evidence type="ECO:0000259" key="1">
    <source>
        <dbReference type="PROSITE" id="PS50878"/>
    </source>
</evidence>
<accession>A0A1B6KWT0</accession>
<dbReference type="PROSITE" id="PS50878">
    <property type="entry name" value="RT_POL"/>
    <property type="match status" value="1"/>
</dbReference>
<name>A0A1B6KWT0_9HEMI</name>
<dbReference type="Pfam" id="PF00078">
    <property type="entry name" value="RVT_1"/>
    <property type="match status" value="1"/>
</dbReference>
<dbReference type="GO" id="GO:0071897">
    <property type="term" value="P:DNA biosynthetic process"/>
    <property type="evidence" value="ECO:0007669"/>
    <property type="project" value="UniProtKB-ARBA"/>
</dbReference>